<dbReference type="WBParaSite" id="SPAL_0001028333.1">
    <property type="protein sequence ID" value="SPAL_0001028333.1"/>
    <property type="gene ID" value="SPAL_0001028333"/>
</dbReference>
<keyword evidence="1" id="KW-1185">Reference proteome</keyword>
<reference evidence="2" key="1">
    <citation type="submission" date="2017-02" db="UniProtKB">
        <authorList>
            <consortium name="WormBaseParasite"/>
        </authorList>
    </citation>
    <scope>IDENTIFICATION</scope>
</reference>
<protein>
    <submittedName>
        <fullName evidence="2">Ovule protein</fullName>
    </submittedName>
</protein>
<name>A0A0N5BWU4_STREA</name>
<dbReference type="AlphaFoldDB" id="A0A0N5BWU4"/>
<proteinExistence type="predicted"/>
<evidence type="ECO:0000313" key="1">
    <source>
        <dbReference type="Proteomes" id="UP000046392"/>
    </source>
</evidence>
<evidence type="ECO:0000313" key="2">
    <source>
        <dbReference type="WBParaSite" id="SPAL_0001028333.1"/>
    </source>
</evidence>
<organism evidence="1 2">
    <name type="scientific">Strongyloides papillosus</name>
    <name type="common">Intestinal threadworm</name>
    <dbReference type="NCBI Taxonomy" id="174720"/>
    <lineage>
        <taxon>Eukaryota</taxon>
        <taxon>Metazoa</taxon>
        <taxon>Ecdysozoa</taxon>
        <taxon>Nematoda</taxon>
        <taxon>Chromadorea</taxon>
        <taxon>Rhabditida</taxon>
        <taxon>Tylenchina</taxon>
        <taxon>Panagrolaimomorpha</taxon>
        <taxon>Strongyloidoidea</taxon>
        <taxon>Strongyloididae</taxon>
        <taxon>Strongyloides</taxon>
    </lineage>
</organism>
<accession>A0A0N5BWU4</accession>
<sequence>LFSIKEETFSEEHESKLYIRQGFQCNRNYTREICVDSMDERECQKIGGINIILQANESLFAKKKNK</sequence>
<dbReference type="Proteomes" id="UP000046392">
    <property type="component" value="Unplaced"/>
</dbReference>